<reference evidence="1" key="2">
    <citation type="submission" date="2022-01" db="EMBL/GenBank/DDBJ databases">
        <authorList>
            <person name="Yamashiro T."/>
            <person name="Shiraishi A."/>
            <person name="Satake H."/>
            <person name="Nakayama K."/>
        </authorList>
    </citation>
    <scope>NUCLEOTIDE SEQUENCE</scope>
</reference>
<dbReference type="PANTHER" id="PTHR34676">
    <property type="entry name" value="DUF4219 DOMAIN-CONTAINING PROTEIN-RELATED"/>
    <property type="match status" value="1"/>
</dbReference>
<accession>A0ABQ5BTS9</accession>
<proteinExistence type="predicted"/>
<dbReference type="CDD" id="cd09272">
    <property type="entry name" value="RNase_HI_RT_Ty1"/>
    <property type="match status" value="1"/>
</dbReference>
<evidence type="ECO:0000313" key="1">
    <source>
        <dbReference type="EMBL" id="GJT17028.1"/>
    </source>
</evidence>
<dbReference type="Proteomes" id="UP001151760">
    <property type="component" value="Unassembled WGS sequence"/>
</dbReference>
<dbReference type="EMBL" id="BQNB010013524">
    <property type="protein sequence ID" value="GJT17028.1"/>
    <property type="molecule type" value="Genomic_DNA"/>
</dbReference>
<sequence length="358" mass="41817">MDQREQCLWMYLYSALQDDVEHRRLLGRDRGSCHDAMTRAMRLSDLASNKQSREKKITVKDRQKHDELTTYIDWAGCPVIRRSTSGYCVFHGDNLLSWSAKRHVTLSCSSAEAYYLGVANVVAETTWINLWHIIINGDFQPVVKNITTQAFEVVHFERQNDDVKKKLAQNNRAKMVLYNALPKKEYERIFMFNSAKEIWQSLLMTNQGNSQVKDTKIDLLVKKYEQFTIFEEESIDSGFAGFNTIITSLKALDECFSSKNYVNKFLRALHPKWRAKVMAIEESKDSSSLALDELITKKESSDDETSTSESNDEEYAMAVRDFKKFFKRKGRFVRQPRKENKLFWKRDDKKGKSDRKML</sequence>
<dbReference type="Pfam" id="PF14223">
    <property type="entry name" value="Retrotran_gag_2"/>
    <property type="match status" value="1"/>
</dbReference>
<organism evidence="1 2">
    <name type="scientific">Tanacetum coccineum</name>
    <dbReference type="NCBI Taxonomy" id="301880"/>
    <lineage>
        <taxon>Eukaryota</taxon>
        <taxon>Viridiplantae</taxon>
        <taxon>Streptophyta</taxon>
        <taxon>Embryophyta</taxon>
        <taxon>Tracheophyta</taxon>
        <taxon>Spermatophyta</taxon>
        <taxon>Magnoliopsida</taxon>
        <taxon>eudicotyledons</taxon>
        <taxon>Gunneridae</taxon>
        <taxon>Pentapetalae</taxon>
        <taxon>asterids</taxon>
        <taxon>campanulids</taxon>
        <taxon>Asterales</taxon>
        <taxon>Asteraceae</taxon>
        <taxon>Asteroideae</taxon>
        <taxon>Anthemideae</taxon>
        <taxon>Anthemidinae</taxon>
        <taxon>Tanacetum</taxon>
    </lineage>
</organism>
<name>A0ABQ5BTS9_9ASTR</name>
<comment type="caution">
    <text evidence="1">The sequence shown here is derived from an EMBL/GenBank/DDBJ whole genome shotgun (WGS) entry which is preliminary data.</text>
</comment>
<dbReference type="PANTHER" id="PTHR34676:SF28">
    <property type="entry name" value="ZINC FINGER, CCHC-TYPE, RIBONUCLEASE H-LIKE DOMAIN, GAG-PRE-INTEGRASE DOMAIN PROTEIN-RELATED"/>
    <property type="match status" value="1"/>
</dbReference>
<keyword evidence="2" id="KW-1185">Reference proteome</keyword>
<protein>
    <submittedName>
        <fullName evidence="1">Uncharacterized protein</fullName>
    </submittedName>
</protein>
<reference evidence="1" key="1">
    <citation type="journal article" date="2022" name="Int. J. Mol. Sci.">
        <title>Draft Genome of Tanacetum Coccineum: Genomic Comparison of Closely Related Tanacetum-Family Plants.</title>
        <authorList>
            <person name="Yamashiro T."/>
            <person name="Shiraishi A."/>
            <person name="Nakayama K."/>
            <person name="Satake H."/>
        </authorList>
    </citation>
    <scope>NUCLEOTIDE SEQUENCE</scope>
</reference>
<gene>
    <name evidence="1" type="ORF">Tco_0875734</name>
</gene>
<evidence type="ECO:0000313" key="2">
    <source>
        <dbReference type="Proteomes" id="UP001151760"/>
    </source>
</evidence>